<dbReference type="SUPFAM" id="SSF53850">
    <property type="entry name" value="Periplasmic binding protein-like II"/>
    <property type="match status" value="1"/>
</dbReference>
<dbReference type="InterPro" id="IPR006059">
    <property type="entry name" value="SBP"/>
</dbReference>
<accession>A0A3B0SZ56</accession>
<dbReference type="PANTHER" id="PTHR30006">
    <property type="entry name" value="THIAMINE-BINDING PERIPLASMIC PROTEIN-RELATED"/>
    <property type="match status" value="1"/>
</dbReference>
<dbReference type="PIRSF" id="PIRSF002825">
    <property type="entry name" value="CfbpA"/>
    <property type="match status" value="1"/>
</dbReference>
<dbReference type="Gene3D" id="3.40.190.10">
    <property type="entry name" value="Periplasmic binding protein-like II"/>
    <property type="match status" value="2"/>
</dbReference>
<keyword evidence="1" id="KW-0732">Signal</keyword>
<dbReference type="AlphaFoldDB" id="A0A3B0SZ56"/>
<organism evidence="2">
    <name type="scientific">hydrothermal vent metagenome</name>
    <dbReference type="NCBI Taxonomy" id="652676"/>
    <lineage>
        <taxon>unclassified sequences</taxon>
        <taxon>metagenomes</taxon>
        <taxon>ecological metagenomes</taxon>
    </lineage>
</organism>
<gene>
    <name evidence="2" type="ORF">MNBD_ALPHA09-1732</name>
</gene>
<protein>
    <submittedName>
        <fullName evidence="2">Ferric iron ABC transporter, iron-binding protein</fullName>
    </submittedName>
</protein>
<dbReference type="Pfam" id="PF13416">
    <property type="entry name" value="SBP_bac_8"/>
    <property type="match status" value="1"/>
</dbReference>
<dbReference type="EMBL" id="UOEM01000021">
    <property type="protein sequence ID" value="VAW10878.1"/>
    <property type="molecule type" value="Genomic_DNA"/>
</dbReference>
<evidence type="ECO:0000313" key="2">
    <source>
        <dbReference type="EMBL" id="VAW10878.1"/>
    </source>
</evidence>
<reference evidence="2" key="1">
    <citation type="submission" date="2018-06" db="EMBL/GenBank/DDBJ databases">
        <authorList>
            <person name="Zhirakovskaya E."/>
        </authorList>
    </citation>
    <scope>NUCLEOTIDE SEQUENCE</scope>
</reference>
<name>A0A3B0SZ56_9ZZZZ</name>
<sequence>MPRLKLIAFAAAVGLMAMAPGAQASGDVLTIYNATNPKLVTKIIDEFKAKTPGIDVDVINAGVGELLTRIRAEKGKPRGDIYFGASVEAYMSALNLFAPYKTKEHDKFNADVIGPDNKFYGFSMPLQAFIINTKLMPAGTEPKSWADLGDPRFKGKIVMANPSLSGSAYAQLAQMLQIHGWDLIKKVIDNTTFVTSSKLVYQNVGKGEVAIGITGDYNVIKMRDKGFPVTAIYPSEGTGLRFDANGLIAGGPNPDAAKKFLDFANTAEAHEIMVSLRNRRSVRTDVSAPKGQIPTADVPTFNYDTNMAASQRKANLTKFDELFSAKN</sequence>
<evidence type="ECO:0000256" key="1">
    <source>
        <dbReference type="ARBA" id="ARBA00022729"/>
    </source>
</evidence>
<dbReference type="PANTHER" id="PTHR30006:SF24">
    <property type="entry name" value="SLL0237 PROTEIN"/>
    <property type="match status" value="1"/>
</dbReference>
<dbReference type="InterPro" id="IPR026045">
    <property type="entry name" value="Ferric-bd"/>
</dbReference>
<proteinExistence type="predicted"/>